<accession>A0A4C1VN90</accession>
<dbReference type="EMBL" id="BGZK01000374">
    <property type="protein sequence ID" value="GBP39990.1"/>
    <property type="molecule type" value="Genomic_DNA"/>
</dbReference>
<feature type="region of interest" description="Disordered" evidence="1">
    <location>
        <begin position="46"/>
        <end position="81"/>
    </location>
</feature>
<keyword evidence="3" id="KW-1185">Reference proteome</keyword>
<evidence type="ECO:0000313" key="2">
    <source>
        <dbReference type="EMBL" id="GBP39990.1"/>
    </source>
</evidence>
<proteinExistence type="predicted"/>
<comment type="caution">
    <text evidence="2">The sequence shown here is derived from an EMBL/GenBank/DDBJ whole genome shotgun (WGS) entry which is preliminary data.</text>
</comment>
<gene>
    <name evidence="2" type="ORF">EVAR_39218_1</name>
</gene>
<organism evidence="2 3">
    <name type="scientific">Eumeta variegata</name>
    <name type="common">Bagworm moth</name>
    <name type="synonym">Eumeta japonica</name>
    <dbReference type="NCBI Taxonomy" id="151549"/>
    <lineage>
        <taxon>Eukaryota</taxon>
        <taxon>Metazoa</taxon>
        <taxon>Ecdysozoa</taxon>
        <taxon>Arthropoda</taxon>
        <taxon>Hexapoda</taxon>
        <taxon>Insecta</taxon>
        <taxon>Pterygota</taxon>
        <taxon>Neoptera</taxon>
        <taxon>Endopterygota</taxon>
        <taxon>Lepidoptera</taxon>
        <taxon>Glossata</taxon>
        <taxon>Ditrysia</taxon>
        <taxon>Tineoidea</taxon>
        <taxon>Psychidae</taxon>
        <taxon>Oiketicinae</taxon>
        <taxon>Eumeta</taxon>
    </lineage>
</organism>
<name>A0A4C1VN90_EUMVA</name>
<evidence type="ECO:0000313" key="3">
    <source>
        <dbReference type="Proteomes" id="UP000299102"/>
    </source>
</evidence>
<evidence type="ECO:0000256" key="1">
    <source>
        <dbReference type="SAM" id="MobiDB-lite"/>
    </source>
</evidence>
<sequence>MILRRGRRALPALTAYLFIIRTRRKSPPRVYFEWAGVRGPRRAISDTGGCAGLAPEGFPSPPPADRRGRARPPARRCRVSRTLVRARSRGIETVPPFASSIRSRRTSRTI</sequence>
<dbReference type="Proteomes" id="UP000299102">
    <property type="component" value="Unassembled WGS sequence"/>
</dbReference>
<reference evidence="2 3" key="1">
    <citation type="journal article" date="2019" name="Commun. Biol.">
        <title>The bagworm genome reveals a unique fibroin gene that provides high tensile strength.</title>
        <authorList>
            <person name="Kono N."/>
            <person name="Nakamura H."/>
            <person name="Ohtoshi R."/>
            <person name="Tomita M."/>
            <person name="Numata K."/>
            <person name="Arakawa K."/>
        </authorList>
    </citation>
    <scope>NUCLEOTIDE SEQUENCE [LARGE SCALE GENOMIC DNA]</scope>
</reference>
<feature type="compositionally biased region" description="Basic residues" evidence="1">
    <location>
        <begin position="68"/>
        <end position="81"/>
    </location>
</feature>
<protein>
    <submittedName>
        <fullName evidence="2">Uncharacterized protein</fullName>
    </submittedName>
</protein>
<dbReference type="AlphaFoldDB" id="A0A4C1VN90"/>